<protein>
    <submittedName>
        <fullName evidence="2 3">Uncharacterized protein</fullName>
    </submittedName>
</protein>
<sequence length="734" mass="84051">MSVKSGDEADLAADRILSCWGMRGASRPSVRSAMANEGVLARLMLQQNEGGGEGEEADALPWGLGSLGQLAESLTRPALELLGVGGAKEEVRDAAWWKQTRPRPYRGNSADPSIPEEETRRILAEQAVAADKQAAAQMAELIKQKEREEAKLLEMILMTQDFETTEAIKKRTSFLGRPAEKARLRMLKFQIDRNEREQQACLFAHLYSDAEEEHRLKENEYKMHQSNKKKASDRAAKYRAEEKGARAAAAALKAGGNQMRSAMEKALEASKQYAEQARAQEDLARNARRLEAEAYEKMQQESEKMRICHAQVRANKMTARVIYNYLSGAESQQLMELIKEDSMLDNFIQEWEKRLKSVPRGTPAAFMIQGQIDTYLKRKDIVAMEKRMYVPWYLQEKKDPKHIFEEEIVKGEIDFKHHPEPRKVVWIEEKQFAKDGIICVGRGPVGPPLALRKKVVQTEGENEHPDIELPEESCDILFEKSIVVRTDFIEESDNVAGRYLSRKDFEANNKDTLTALNHQEFKRIWGQDERHDVRGTQEICSAKLRHRPDFRWCCSWVDRNNFAKYKLPNSFLLGPPKKPFVHVNAPALHNDDKPGSINGPDGQPRRFARIHKWIKKLGEYVEEGELLLELEIYNHRLIGKMNETGRYLPGTRYFDDGDYRDHEDQLPNNFVKNDKGEIVQQVRSTGEGLLTGLVREPGSKVLSFDNLAYLDQGDENWKQVLLPIDEWPIEFFSA</sequence>
<dbReference type="EnsemblProtists" id="EKX53368">
    <property type="protein sequence ID" value="EKX53368"/>
    <property type="gene ID" value="GUITHDRAFT_101072"/>
</dbReference>
<dbReference type="KEGG" id="gtt:GUITHDRAFT_101072"/>
<evidence type="ECO:0000256" key="1">
    <source>
        <dbReference type="SAM" id="Coils"/>
    </source>
</evidence>
<reference evidence="3" key="3">
    <citation type="submission" date="2015-06" db="UniProtKB">
        <authorList>
            <consortium name="EnsemblProtists"/>
        </authorList>
    </citation>
    <scope>IDENTIFICATION</scope>
</reference>
<dbReference type="EMBL" id="JH992970">
    <property type="protein sequence ID" value="EKX53368.1"/>
    <property type="molecule type" value="Genomic_DNA"/>
</dbReference>
<reference evidence="2 4" key="1">
    <citation type="journal article" date="2012" name="Nature">
        <title>Algal genomes reveal evolutionary mosaicism and the fate of nucleomorphs.</title>
        <authorList>
            <consortium name="DOE Joint Genome Institute"/>
            <person name="Curtis B.A."/>
            <person name="Tanifuji G."/>
            <person name="Burki F."/>
            <person name="Gruber A."/>
            <person name="Irimia M."/>
            <person name="Maruyama S."/>
            <person name="Arias M.C."/>
            <person name="Ball S.G."/>
            <person name="Gile G.H."/>
            <person name="Hirakawa Y."/>
            <person name="Hopkins J.F."/>
            <person name="Kuo A."/>
            <person name="Rensing S.A."/>
            <person name="Schmutz J."/>
            <person name="Symeonidi A."/>
            <person name="Elias M."/>
            <person name="Eveleigh R.J."/>
            <person name="Herman E.K."/>
            <person name="Klute M.J."/>
            <person name="Nakayama T."/>
            <person name="Obornik M."/>
            <person name="Reyes-Prieto A."/>
            <person name="Armbrust E.V."/>
            <person name="Aves S.J."/>
            <person name="Beiko R.G."/>
            <person name="Coutinho P."/>
            <person name="Dacks J.B."/>
            <person name="Durnford D.G."/>
            <person name="Fast N.M."/>
            <person name="Green B.R."/>
            <person name="Grisdale C.J."/>
            <person name="Hempel F."/>
            <person name="Henrissat B."/>
            <person name="Hoppner M.P."/>
            <person name="Ishida K."/>
            <person name="Kim E."/>
            <person name="Koreny L."/>
            <person name="Kroth P.G."/>
            <person name="Liu Y."/>
            <person name="Malik S.B."/>
            <person name="Maier U.G."/>
            <person name="McRose D."/>
            <person name="Mock T."/>
            <person name="Neilson J.A."/>
            <person name="Onodera N.T."/>
            <person name="Poole A.M."/>
            <person name="Pritham E.J."/>
            <person name="Richards T.A."/>
            <person name="Rocap G."/>
            <person name="Roy S.W."/>
            <person name="Sarai C."/>
            <person name="Schaack S."/>
            <person name="Shirato S."/>
            <person name="Slamovits C.H."/>
            <person name="Spencer D.F."/>
            <person name="Suzuki S."/>
            <person name="Worden A.Z."/>
            <person name="Zauner S."/>
            <person name="Barry K."/>
            <person name="Bell C."/>
            <person name="Bharti A.K."/>
            <person name="Crow J.A."/>
            <person name="Grimwood J."/>
            <person name="Kramer R."/>
            <person name="Lindquist E."/>
            <person name="Lucas S."/>
            <person name="Salamov A."/>
            <person name="McFadden G.I."/>
            <person name="Lane C.E."/>
            <person name="Keeling P.J."/>
            <person name="Gray M.W."/>
            <person name="Grigoriev I.V."/>
            <person name="Archibald J.M."/>
        </authorList>
    </citation>
    <scope>NUCLEOTIDE SEQUENCE</scope>
    <source>
        <strain evidence="2 4">CCMP2712</strain>
    </source>
</reference>
<keyword evidence="4" id="KW-1185">Reference proteome</keyword>
<dbReference type="HOGENOM" id="CLU_377891_0_0_1"/>
<organism evidence="2">
    <name type="scientific">Guillardia theta (strain CCMP2712)</name>
    <name type="common">Cryptophyte</name>
    <dbReference type="NCBI Taxonomy" id="905079"/>
    <lineage>
        <taxon>Eukaryota</taxon>
        <taxon>Cryptophyceae</taxon>
        <taxon>Pyrenomonadales</taxon>
        <taxon>Geminigeraceae</taxon>
        <taxon>Guillardia</taxon>
    </lineage>
</organism>
<keyword evidence="1" id="KW-0175">Coiled coil</keyword>
<dbReference type="PaxDb" id="55529-EKX53368"/>
<accession>L1JZ47</accession>
<evidence type="ECO:0000313" key="4">
    <source>
        <dbReference type="Proteomes" id="UP000011087"/>
    </source>
</evidence>
<dbReference type="AlphaFoldDB" id="L1JZ47"/>
<proteinExistence type="predicted"/>
<evidence type="ECO:0000313" key="2">
    <source>
        <dbReference type="EMBL" id="EKX53368.1"/>
    </source>
</evidence>
<dbReference type="Proteomes" id="UP000011087">
    <property type="component" value="Unassembled WGS sequence"/>
</dbReference>
<evidence type="ECO:0000313" key="3">
    <source>
        <dbReference type="EnsemblProtists" id="EKX53368"/>
    </source>
</evidence>
<gene>
    <name evidence="2" type="ORF">GUITHDRAFT_101072</name>
</gene>
<feature type="coiled-coil region" evidence="1">
    <location>
        <begin position="207"/>
        <end position="241"/>
    </location>
</feature>
<name>L1JZ47_GUITC</name>
<dbReference type="RefSeq" id="XP_005840348.1">
    <property type="nucleotide sequence ID" value="XM_005840291.1"/>
</dbReference>
<dbReference type="GeneID" id="17309921"/>
<reference evidence="4" key="2">
    <citation type="submission" date="2012-11" db="EMBL/GenBank/DDBJ databases">
        <authorList>
            <person name="Kuo A."/>
            <person name="Curtis B.A."/>
            <person name="Tanifuji G."/>
            <person name="Burki F."/>
            <person name="Gruber A."/>
            <person name="Irimia M."/>
            <person name="Maruyama S."/>
            <person name="Arias M.C."/>
            <person name="Ball S.G."/>
            <person name="Gile G.H."/>
            <person name="Hirakawa Y."/>
            <person name="Hopkins J.F."/>
            <person name="Rensing S.A."/>
            <person name="Schmutz J."/>
            <person name="Symeonidi A."/>
            <person name="Elias M."/>
            <person name="Eveleigh R.J."/>
            <person name="Herman E.K."/>
            <person name="Klute M.J."/>
            <person name="Nakayama T."/>
            <person name="Obornik M."/>
            <person name="Reyes-Prieto A."/>
            <person name="Armbrust E.V."/>
            <person name="Aves S.J."/>
            <person name="Beiko R.G."/>
            <person name="Coutinho P."/>
            <person name="Dacks J.B."/>
            <person name="Durnford D.G."/>
            <person name="Fast N.M."/>
            <person name="Green B.R."/>
            <person name="Grisdale C."/>
            <person name="Hempe F."/>
            <person name="Henrissat B."/>
            <person name="Hoppner M.P."/>
            <person name="Ishida K.-I."/>
            <person name="Kim E."/>
            <person name="Koreny L."/>
            <person name="Kroth P.G."/>
            <person name="Liu Y."/>
            <person name="Malik S.-B."/>
            <person name="Maier U.G."/>
            <person name="McRose D."/>
            <person name="Mock T."/>
            <person name="Neilson J.A."/>
            <person name="Onodera N.T."/>
            <person name="Poole A.M."/>
            <person name="Pritham E.J."/>
            <person name="Richards T.A."/>
            <person name="Rocap G."/>
            <person name="Roy S.W."/>
            <person name="Sarai C."/>
            <person name="Schaack S."/>
            <person name="Shirato S."/>
            <person name="Slamovits C.H."/>
            <person name="Spencer D.F."/>
            <person name="Suzuki S."/>
            <person name="Worden A.Z."/>
            <person name="Zauner S."/>
            <person name="Barry K."/>
            <person name="Bell C."/>
            <person name="Bharti A.K."/>
            <person name="Crow J.A."/>
            <person name="Grimwood J."/>
            <person name="Kramer R."/>
            <person name="Lindquist E."/>
            <person name="Lucas S."/>
            <person name="Salamov A."/>
            <person name="McFadden G.I."/>
            <person name="Lane C.E."/>
            <person name="Keeling P.J."/>
            <person name="Gray M.W."/>
            <person name="Grigoriev I.V."/>
            <person name="Archibald J.M."/>
        </authorList>
    </citation>
    <scope>NUCLEOTIDE SEQUENCE</scope>
    <source>
        <strain evidence="4">CCMP2712</strain>
    </source>
</reference>